<organism evidence="2 3">
    <name type="scientific">Moniliophthora roreri</name>
    <name type="common">Frosty pod rot fungus</name>
    <name type="synonym">Monilia roreri</name>
    <dbReference type="NCBI Taxonomy" id="221103"/>
    <lineage>
        <taxon>Eukaryota</taxon>
        <taxon>Fungi</taxon>
        <taxon>Dikarya</taxon>
        <taxon>Basidiomycota</taxon>
        <taxon>Agaricomycotina</taxon>
        <taxon>Agaricomycetes</taxon>
        <taxon>Agaricomycetidae</taxon>
        <taxon>Agaricales</taxon>
        <taxon>Marasmiineae</taxon>
        <taxon>Marasmiaceae</taxon>
        <taxon>Moniliophthora</taxon>
    </lineage>
</organism>
<sequence length="107" mass="11807">MPWSLTEMKEAIGSRLCSVSLVPTASALSSANQDQSRRDFLDVGPFEGTTRTGNSLSPLEAKEVLYHAISPGPNGLLRFTAVHSKILNNYAHHYTLICVHEWAQDPR</sequence>
<evidence type="ECO:0000256" key="1">
    <source>
        <dbReference type="SAM" id="MobiDB-lite"/>
    </source>
</evidence>
<dbReference type="EMBL" id="LATX01001838">
    <property type="protein sequence ID" value="KTB37588.1"/>
    <property type="molecule type" value="Genomic_DNA"/>
</dbReference>
<feature type="region of interest" description="Disordered" evidence="1">
    <location>
        <begin position="28"/>
        <end position="55"/>
    </location>
</feature>
<evidence type="ECO:0000313" key="3">
    <source>
        <dbReference type="Proteomes" id="UP000054988"/>
    </source>
</evidence>
<gene>
    <name evidence="2" type="ORF">WG66_9827</name>
</gene>
<comment type="caution">
    <text evidence="2">The sequence shown here is derived from an EMBL/GenBank/DDBJ whole genome shotgun (WGS) entry which is preliminary data.</text>
</comment>
<reference evidence="2 3" key="1">
    <citation type="submission" date="2015-12" db="EMBL/GenBank/DDBJ databases">
        <title>Draft genome sequence of Moniliophthora roreri, the causal agent of frosty pod rot of cacao.</title>
        <authorList>
            <person name="Aime M.C."/>
            <person name="Diaz-Valderrama J.R."/>
            <person name="Kijpornyongpan T."/>
            <person name="Phillips-Mora W."/>
        </authorList>
    </citation>
    <scope>NUCLEOTIDE SEQUENCE [LARGE SCALE GENOMIC DNA]</scope>
    <source>
        <strain evidence="2 3">MCA 2952</strain>
    </source>
</reference>
<name>A0A0W0FMS8_MONRR</name>
<proteinExistence type="predicted"/>
<dbReference type="Proteomes" id="UP000054988">
    <property type="component" value="Unassembled WGS sequence"/>
</dbReference>
<evidence type="ECO:0000313" key="2">
    <source>
        <dbReference type="EMBL" id="KTB37588.1"/>
    </source>
</evidence>
<accession>A0A0W0FMS8</accession>
<protein>
    <submittedName>
        <fullName evidence="2">Uncharacterized protein</fullName>
    </submittedName>
</protein>
<dbReference type="AlphaFoldDB" id="A0A0W0FMS8"/>